<dbReference type="PANTHER" id="PTHR14550:SF2">
    <property type="entry name" value="TRANSMEMBRANE PROTEIN 109"/>
    <property type="match status" value="1"/>
</dbReference>
<keyword evidence="1" id="KW-1133">Transmembrane helix</keyword>
<protein>
    <submittedName>
        <fullName evidence="3">Uncharacterized protein</fullName>
    </submittedName>
</protein>
<evidence type="ECO:0000313" key="3">
    <source>
        <dbReference type="Ensembl" id="ENSEEEP00000005226.2"/>
    </source>
</evidence>
<keyword evidence="1" id="KW-0812">Transmembrane</keyword>
<dbReference type="AlphaFoldDB" id="A0A4W4E0V5"/>
<name>A0A4W4E0V5_ELEEL</name>
<dbReference type="PANTHER" id="PTHR14550">
    <property type="entry name" value="TRANSMEMBRANE PROTEIN 109"/>
    <property type="match status" value="1"/>
</dbReference>
<reference evidence="3" key="5">
    <citation type="submission" date="2025-09" db="UniProtKB">
        <authorList>
            <consortium name="Ensembl"/>
        </authorList>
    </citation>
    <scope>IDENTIFICATION</scope>
</reference>
<dbReference type="InterPro" id="IPR039492">
    <property type="entry name" value="TMEM109"/>
</dbReference>
<organism evidence="3 4">
    <name type="scientific">Electrophorus electricus</name>
    <name type="common">Electric eel</name>
    <name type="synonym">Gymnotus electricus</name>
    <dbReference type="NCBI Taxonomy" id="8005"/>
    <lineage>
        <taxon>Eukaryota</taxon>
        <taxon>Metazoa</taxon>
        <taxon>Chordata</taxon>
        <taxon>Craniata</taxon>
        <taxon>Vertebrata</taxon>
        <taxon>Euteleostomi</taxon>
        <taxon>Actinopterygii</taxon>
        <taxon>Neopterygii</taxon>
        <taxon>Teleostei</taxon>
        <taxon>Ostariophysi</taxon>
        <taxon>Gymnotiformes</taxon>
        <taxon>Gymnotoidei</taxon>
        <taxon>Gymnotidae</taxon>
        <taxon>Electrophorus</taxon>
    </lineage>
</organism>
<evidence type="ECO:0000256" key="1">
    <source>
        <dbReference type="SAM" id="Phobius"/>
    </source>
</evidence>
<dbReference type="Proteomes" id="UP000314983">
    <property type="component" value="Chromosome 11"/>
</dbReference>
<sequence length="221" mass="23980">MSRVLLMAMIFLNIRICLNFNLGSEDEPPASTVWQTVRSSVTRLAEDAHGYLVSLIGKQAVDILIQTVRDAVKVTSEAVANALNVAGGYMSEILATAGIDANLPASRVTADGVIIVLRWALLALVCYWILSLAVSLLAGVVRITLWLLKIIFAVATFGLILSDAGASTETTAMRLAVLVFACILLGVGPSTFRKDTTTKLEAKVKMLESRLREFEKKRKNE</sequence>
<evidence type="ECO:0000256" key="2">
    <source>
        <dbReference type="SAM" id="SignalP"/>
    </source>
</evidence>
<dbReference type="GeneTree" id="ENSGT00510000052596"/>
<keyword evidence="1" id="KW-0472">Membrane</keyword>
<reference evidence="4" key="1">
    <citation type="journal article" date="2014" name="Science">
        <title>Nonhuman genetics. Genomic basis for the convergent evolution of electric organs.</title>
        <authorList>
            <person name="Gallant J.R."/>
            <person name="Traeger L.L."/>
            <person name="Volkening J.D."/>
            <person name="Moffett H."/>
            <person name="Chen P.H."/>
            <person name="Novina C.D."/>
            <person name="Phillips G.N.Jr."/>
            <person name="Anand R."/>
            <person name="Wells G.B."/>
            <person name="Pinch M."/>
            <person name="Guth R."/>
            <person name="Unguez G.A."/>
            <person name="Albert J.S."/>
            <person name="Zakon H.H."/>
            <person name="Samanta M.P."/>
            <person name="Sussman M.R."/>
        </authorList>
    </citation>
    <scope>NUCLEOTIDE SEQUENCE [LARGE SCALE GENOMIC DNA]</scope>
</reference>
<feature type="chain" id="PRO_5044249760" evidence="2">
    <location>
        <begin position="20"/>
        <end position="221"/>
    </location>
</feature>
<feature type="signal peptide" evidence="2">
    <location>
        <begin position="1"/>
        <end position="19"/>
    </location>
</feature>
<dbReference type="OMA" id="DYNVGTE"/>
<accession>A0A4W4E0V5</accession>
<reference evidence="3" key="3">
    <citation type="submission" date="2020-05" db="EMBL/GenBank/DDBJ databases">
        <title>Electrophorus electricus (electric eel) genome, fEleEle1, primary haplotype.</title>
        <authorList>
            <person name="Myers G."/>
            <person name="Meyer A."/>
            <person name="Fedrigo O."/>
            <person name="Formenti G."/>
            <person name="Rhie A."/>
            <person name="Tracey A."/>
            <person name="Sims Y."/>
            <person name="Jarvis E.D."/>
        </authorList>
    </citation>
    <scope>NUCLEOTIDE SEQUENCE [LARGE SCALE GENOMIC DNA]</scope>
</reference>
<feature type="transmembrane region" description="Helical" evidence="1">
    <location>
        <begin position="146"/>
        <end position="166"/>
    </location>
</feature>
<dbReference type="Ensembl" id="ENSEEET00000005296.2">
    <property type="protein sequence ID" value="ENSEEEP00000005226.2"/>
    <property type="gene ID" value="ENSEEEG00000002731.2"/>
</dbReference>
<keyword evidence="2" id="KW-0732">Signal</keyword>
<dbReference type="GO" id="GO:0042771">
    <property type="term" value="P:intrinsic apoptotic signaling pathway in response to DNA damage by p53 class mediator"/>
    <property type="evidence" value="ECO:0007669"/>
    <property type="project" value="TreeGrafter"/>
</dbReference>
<feature type="transmembrane region" description="Helical" evidence="1">
    <location>
        <begin position="116"/>
        <end position="139"/>
    </location>
</feature>
<reference evidence="4" key="2">
    <citation type="journal article" date="2017" name="Sci. Adv.">
        <title>A tail of two voltages: Proteomic comparison of the three electric organs of the electric eel.</title>
        <authorList>
            <person name="Traeger L.L."/>
            <person name="Sabat G."/>
            <person name="Barrett-Wilt G.A."/>
            <person name="Wells G.B."/>
            <person name="Sussman M.R."/>
        </authorList>
    </citation>
    <scope>NUCLEOTIDE SEQUENCE [LARGE SCALE GENOMIC DNA]</scope>
</reference>
<dbReference type="GO" id="GO:0071480">
    <property type="term" value="P:cellular response to gamma radiation"/>
    <property type="evidence" value="ECO:0007669"/>
    <property type="project" value="InterPro"/>
</dbReference>
<keyword evidence="4" id="KW-1185">Reference proteome</keyword>
<feature type="transmembrane region" description="Helical" evidence="1">
    <location>
        <begin position="172"/>
        <end position="192"/>
    </location>
</feature>
<dbReference type="Pfam" id="PF14965">
    <property type="entry name" value="BRI3BP"/>
    <property type="match status" value="1"/>
</dbReference>
<reference evidence="3" key="4">
    <citation type="submission" date="2025-08" db="UniProtKB">
        <authorList>
            <consortium name="Ensembl"/>
        </authorList>
    </citation>
    <scope>IDENTIFICATION</scope>
</reference>
<dbReference type="STRING" id="8005.ENSEEEP00000005226"/>
<gene>
    <name evidence="3" type="primary">tmem109</name>
</gene>
<evidence type="ECO:0000313" key="4">
    <source>
        <dbReference type="Proteomes" id="UP000314983"/>
    </source>
</evidence>
<proteinExistence type="predicted"/>